<evidence type="ECO:0000313" key="2">
    <source>
        <dbReference type="Proteomes" id="UP001596356"/>
    </source>
</evidence>
<dbReference type="Proteomes" id="UP001596356">
    <property type="component" value="Unassembled WGS sequence"/>
</dbReference>
<evidence type="ECO:0000313" key="1">
    <source>
        <dbReference type="EMBL" id="MFC6714987.1"/>
    </source>
</evidence>
<sequence>MAGAIFFEDGRGWSNASWSFDWVLEVIARNTADAELAHDLRFIIKNNFGGLFLEQLPSEHRQEVLRIMDHVLIPYSQANLPADMPDRQHYIEKQLQELVDLSHGSATAGEGG</sequence>
<dbReference type="RefSeq" id="WP_377823764.1">
    <property type="nucleotide sequence ID" value="NZ_JBHSWJ010000002.1"/>
</dbReference>
<proteinExistence type="predicted"/>
<dbReference type="EMBL" id="JBHSWJ010000002">
    <property type="protein sequence ID" value="MFC6714987.1"/>
    <property type="molecule type" value="Genomic_DNA"/>
</dbReference>
<reference evidence="2" key="1">
    <citation type="journal article" date="2019" name="Int. J. Syst. Evol. Microbiol.">
        <title>The Global Catalogue of Microorganisms (GCM) 10K type strain sequencing project: providing services to taxonomists for standard genome sequencing and annotation.</title>
        <authorList>
            <consortium name="The Broad Institute Genomics Platform"/>
            <consortium name="The Broad Institute Genome Sequencing Center for Infectious Disease"/>
            <person name="Wu L."/>
            <person name="Ma J."/>
        </authorList>
    </citation>
    <scope>NUCLEOTIDE SEQUENCE [LARGE SCALE GENOMIC DNA]</scope>
    <source>
        <strain evidence="2">NBRC 106593</strain>
    </source>
</reference>
<protein>
    <submittedName>
        <fullName evidence="1">Uncharacterized protein</fullName>
    </submittedName>
</protein>
<name>A0ABW2AVC8_9MICO</name>
<accession>A0ABW2AVC8</accession>
<keyword evidence="2" id="KW-1185">Reference proteome</keyword>
<gene>
    <name evidence="1" type="ORF">ACFQBT_14715</name>
</gene>
<organism evidence="1 2">
    <name type="scientific">Branchiibius cervicis</name>
    <dbReference type="NCBI Taxonomy" id="908252"/>
    <lineage>
        <taxon>Bacteria</taxon>
        <taxon>Bacillati</taxon>
        <taxon>Actinomycetota</taxon>
        <taxon>Actinomycetes</taxon>
        <taxon>Micrococcales</taxon>
        <taxon>Dermacoccaceae</taxon>
        <taxon>Branchiibius</taxon>
    </lineage>
</organism>
<comment type="caution">
    <text evidence="1">The sequence shown here is derived from an EMBL/GenBank/DDBJ whole genome shotgun (WGS) entry which is preliminary data.</text>
</comment>